<evidence type="ECO:0000256" key="6">
    <source>
        <dbReference type="PROSITE-ProRule" id="PRU00035"/>
    </source>
</evidence>
<dbReference type="PRINTS" id="PR00503">
    <property type="entry name" value="BROMODOMAIN"/>
</dbReference>
<name>A0AA36G8R8_9BILA</name>
<dbReference type="EMBL" id="CATQJA010002687">
    <property type="protein sequence ID" value="CAJ0584178.1"/>
    <property type="molecule type" value="Genomic_DNA"/>
</dbReference>
<dbReference type="Pfam" id="PF00439">
    <property type="entry name" value="Bromodomain"/>
    <property type="match status" value="1"/>
</dbReference>
<accession>A0AA36G8R8</accession>
<dbReference type="Pfam" id="PF12024">
    <property type="entry name" value="DUF3512"/>
    <property type="match status" value="1"/>
</dbReference>
<keyword evidence="2" id="KW-0805">Transcription regulation</keyword>
<feature type="compositionally biased region" description="Acidic residues" evidence="7">
    <location>
        <begin position="57"/>
        <end position="66"/>
    </location>
</feature>
<protein>
    <recommendedName>
        <fullName evidence="8">Bromo domain-containing protein</fullName>
    </recommendedName>
</protein>
<evidence type="ECO:0000256" key="1">
    <source>
        <dbReference type="ARBA" id="ARBA00004123"/>
    </source>
</evidence>
<evidence type="ECO:0000256" key="3">
    <source>
        <dbReference type="ARBA" id="ARBA00023117"/>
    </source>
</evidence>
<evidence type="ECO:0000313" key="9">
    <source>
        <dbReference type="EMBL" id="CAJ0584178.1"/>
    </source>
</evidence>
<dbReference type="AlphaFoldDB" id="A0AA36G8R8"/>
<dbReference type="PANTHER" id="PTHR22881:SF27">
    <property type="entry name" value="BROMODOMAIN CONTAINING 7_9"/>
    <property type="match status" value="1"/>
</dbReference>
<evidence type="ECO:0000256" key="5">
    <source>
        <dbReference type="ARBA" id="ARBA00023242"/>
    </source>
</evidence>
<dbReference type="PANTHER" id="PTHR22881">
    <property type="entry name" value="BROMODOMAIN CONTAINING PROTEIN"/>
    <property type="match status" value="1"/>
</dbReference>
<comment type="caution">
    <text evidence="9">The sequence shown here is derived from an EMBL/GenBank/DDBJ whole genome shotgun (WGS) entry which is preliminary data.</text>
</comment>
<evidence type="ECO:0000259" key="8">
    <source>
        <dbReference type="PROSITE" id="PS50014"/>
    </source>
</evidence>
<feature type="compositionally biased region" description="Acidic residues" evidence="7">
    <location>
        <begin position="114"/>
        <end position="133"/>
    </location>
</feature>
<comment type="subcellular location">
    <subcellularLocation>
        <location evidence="1">Nucleus</location>
    </subcellularLocation>
</comment>
<gene>
    <name evidence="9" type="ORF">MSPICULIGERA_LOCUS22240</name>
</gene>
<dbReference type="PROSITE" id="PS50014">
    <property type="entry name" value="BROMODOMAIN_2"/>
    <property type="match status" value="1"/>
</dbReference>
<evidence type="ECO:0000256" key="4">
    <source>
        <dbReference type="ARBA" id="ARBA00023163"/>
    </source>
</evidence>
<proteinExistence type="predicted"/>
<evidence type="ECO:0000313" key="10">
    <source>
        <dbReference type="Proteomes" id="UP001177023"/>
    </source>
</evidence>
<sequence length="594" mass="66696">MADKTPVARRSMVGAPPSSKTANKSTRSERTPRTVKKQPLKEEEEEPQPDEDKSENSDPESDSGGEVDEKGKEKQAPPKKKRKKKLTEYTIRRKIRDAAKAKAKELRRQQIEDGLIDEEEPEVIPEPEPEEPEPENKAPDVKKYTAFQILCDHLLRKLMGKDPEEYFAFPVTQNMAPDYHEVITTPMDFSAIRQKIEDDKYTTIPELRADAELIVSNALAYNHPNTVYHLAATRLSNIVRFFFSQQHLRYLYHMLPLARDIPLSQIGLTPLANEPKRVENKRRAALHDPKTAKELLQLIPPAHSMRMTTRVPELKNSHLGFIDNKEGATVLNVLTTTDDGEKKMKLIDLVGPLDEGVPGLMQPIEMKTAQAPITYLDYGPFSSFAPQYDSTWATLDKAESDLVLRTYGDRANAADVQSLRNMVANAGDHMIKIVDELLDGLTDGEHSRAMQQLEKKPVPSVSIPSDGDLPALLNDVESLENLGLDTSVIKELRDGMMTAQQPMRLQEQLDLQGQGLLDLNELQRRRLSQPPPFSLNKVPPPNATELQLACKTSNQLVESISNYAQPAHLVTEAAIHNAIGLADDDEFLSEFFET</sequence>
<keyword evidence="10" id="KW-1185">Reference proteome</keyword>
<dbReference type="Proteomes" id="UP001177023">
    <property type="component" value="Unassembled WGS sequence"/>
</dbReference>
<feature type="region of interest" description="Disordered" evidence="7">
    <location>
        <begin position="1"/>
        <end position="139"/>
    </location>
</feature>
<keyword evidence="5" id="KW-0539">Nucleus</keyword>
<dbReference type="SMART" id="SM00297">
    <property type="entry name" value="BROMO"/>
    <property type="match status" value="1"/>
</dbReference>
<feature type="compositionally biased region" description="Basic and acidic residues" evidence="7">
    <location>
        <begin position="67"/>
        <end position="76"/>
    </location>
</feature>
<dbReference type="InterPro" id="IPR021900">
    <property type="entry name" value="DUF3512"/>
</dbReference>
<dbReference type="SUPFAM" id="SSF47370">
    <property type="entry name" value="Bromodomain"/>
    <property type="match status" value="1"/>
</dbReference>
<feature type="non-terminal residue" evidence="9">
    <location>
        <position position="594"/>
    </location>
</feature>
<dbReference type="InterPro" id="IPR036427">
    <property type="entry name" value="Bromodomain-like_sf"/>
</dbReference>
<evidence type="ECO:0000256" key="7">
    <source>
        <dbReference type="SAM" id="MobiDB-lite"/>
    </source>
</evidence>
<keyword evidence="4" id="KW-0804">Transcription</keyword>
<organism evidence="9 10">
    <name type="scientific">Mesorhabditis spiculigera</name>
    <dbReference type="NCBI Taxonomy" id="96644"/>
    <lineage>
        <taxon>Eukaryota</taxon>
        <taxon>Metazoa</taxon>
        <taxon>Ecdysozoa</taxon>
        <taxon>Nematoda</taxon>
        <taxon>Chromadorea</taxon>
        <taxon>Rhabditida</taxon>
        <taxon>Rhabditina</taxon>
        <taxon>Rhabditomorpha</taxon>
        <taxon>Rhabditoidea</taxon>
        <taxon>Rhabditidae</taxon>
        <taxon>Mesorhabditinae</taxon>
        <taxon>Mesorhabditis</taxon>
    </lineage>
</organism>
<feature type="domain" description="Bromo" evidence="8">
    <location>
        <begin position="159"/>
        <end position="229"/>
    </location>
</feature>
<keyword evidence="3 6" id="KW-0103">Bromodomain</keyword>
<dbReference type="GO" id="GO:0006357">
    <property type="term" value="P:regulation of transcription by RNA polymerase II"/>
    <property type="evidence" value="ECO:0007669"/>
    <property type="project" value="TreeGrafter"/>
</dbReference>
<reference evidence="9" key="1">
    <citation type="submission" date="2023-06" db="EMBL/GenBank/DDBJ databases">
        <authorList>
            <person name="Delattre M."/>
        </authorList>
    </citation>
    <scope>NUCLEOTIDE SEQUENCE</scope>
    <source>
        <strain evidence="9">AF72</strain>
    </source>
</reference>
<dbReference type="InterPro" id="IPR051831">
    <property type="entry name" value="Bromodomain_contain_prot"/>
</dbReference>
<feature type="compositionally biased region" description="Basic and acidic residues" evidence="7">
    <location>
        <begin position="86"/>
        <end position="111"/>
    </location>
</feature>
<dbReference type="InterPro" id="IPR001487">
    <property type="entry name" value="Bromodomain"/>
</dbReference>
<evidence type="ECO:0000256" key="2">
    <source>
        <dbReference type="ARBA" id="ARBA00023015"/>
    </source>
</evidence>
<dbReference type="Gene3D" id="1.20.920.10">
    <property type="entry name" value="Bromodomain-like"/>
    <property type="match status" value="1"/>
</dbReference>
<dbReference type="GO" id="GO:0005634">
    <property type="term" value="C:nucleus"/>
    <property type="evidence" value="ECO:0007669"/>
    <property type="project" value="UniProtKB-SubCell"/>
</dbReference>